<evidence type="ECO:0000256" key="7">
    <source>
        <dbReference type="ARBA" id="ARBA00022884"/>
    </source>
</evidence>
<evidence type="ECO:0000256" key="11">
    <source>
        <dbReference type="ARBA" id="ARBA00047984"/>
    </source>
</evidence>
<keyword evidence="4 13" id="KW-0378">Hydrolase</keyword>
<name>D6WHF8_TRICA</name>
<evidence type="ECO:0000259" key="16">
    <source>
        <dbReference type="PROSITE" id="PS51194"/>
    </source>
</evidence>
<feature type="compositionally biased region" description="Basic and acidic residues" evidence="14">
    <location>
        <begin position="540"/>
        <end position="550"/>
    </location>
</feature>
<dbReference type="CDD" id="cd18787">
    <property type="entry name" value="SF2_C_DEAD"/>
    <property type="match status" value="1"/>
</dbReference>
<dbReference type="FunCoup" id="D6WHF8">
    <property type="interactions" value="1416"/>
</dbReference>
<dbReference type="HOGENOM" id="CLU_003041_1_4_1"/>
<dbReference type="EC" id="3.6.4.13" evidence="2"/>
<dbReference type="PROSITE" id="PS51195">
    <property type="entry name" value="Q_MOTIF"/>
    <property type="match status" value="1"/>
</dbReference>
<sequence length="582" mass="65916">MDAYDIFKKLSQGAKFSREHNIKKSYSNNDVIKVEKNDNEPKNQPVSIKKEKEENPITLLSSLKSSTETRGKKRKHSDPESEEKKKKLLKQEEVNHYRNLNKISVVGKRVPEPVKTFDDLNVDPIIINNVKKCGYIEPTPVQKQAVPIMLEGRNLLACAPTGSGKTAAFLIPILHDLKGPRKEGFRALVLCPTRELAKQTQRECIRLSEGKGFHVHVISKINKALIQYGPNSSQKFDILITTPNRVCFLLKQDQAALSLANIKWLVIDEADKLFETGNRGFREQLDQILNACTNKEKKVAMFSATYTPMVAKWCVHNMKGLVRITVGQRNAAADTVDQELLFVGNEQGKLLAFRDLVKKGLTPPVLVFVQSKDRAQQLFNELIYDGINVDAIHADRTQLQRDNTVRSFREGRIWVLICTELMARGIDFKGVNLVINYDFPPSAISYVHRVGRAGRAGRTGKAITFFTVENTVNLRSIAYVLKESGCEVPSYMLTMKKTSKKDRKKLEKAAPKRDDIDTRPKYEILKRRLKKKKGTPINREGAKTQKSDNKKKTKSKKTKENTESKTSKTVVKKGKKKNALTK</sequence>
<comment type="catalytic activity">
    <reaction evidence="11">
        <text>ATP + H2O = ADP + phosphate + H(+)</text>
        <dbReference type="Rhea" id="RHEA:13065"/>
        <dbReference type="ChEBI" id="CHEBI:15377"/>
        <dbReference type="ChEBI" id="CHEBI:15378"/>
        <dbReference type="ChEBI" id="CHEBI:30616"/>
        <dbReference type="ChEBI" id="CHEBI:43474"/>
        <dbReference type="ChEBI" id="CHEBI:456216"/>
        <dbReference type="EC" id="3.6.4.13"/>
    </reaction>
</comment>
<dbReference type="InterPro" id="IPR014014">
    <property type="entry name" value="RNA_helicase_DEAD_Q_motif"/>
</dbReference>
<keyword evidence="3 13" id="KW-0547">Nucleotide-binding</keyword>
<organism evidence="18 19">
    <name type="scientific">Tribolium castaneum</name>
    <name type="common">Red flour beetle</name>
    <dbReference type="NCBI Taxonomy" id="7070"/>
    <lineage>
        <taxon>Eukaryota</taxon>
        <taxon>Metazoa</taxon>
        <taxon>Ecdysozoa</taxon>
        <taxon>Arthropoda</taxon>
        <taxon>Hexapoda</taxon>
        <taxon>Insecta</taxon>
        <taxon>Pterygota</taxon>
        <taxon>Neoptera</taxon>
        <taxon>Endopterygota</taxon>
        <taxon>Coleoptera</taxon>
        <taxon>Polyphaga</taxon>
        <taxon>Cucujiformia</taxon>
        <taxon>Tenebrionidae</taxon>
        <taxon>Tenebrionidae incertae sedis</taxon>
        <taxon>Tribolium</taxon>
    </lineage>
</organism>
<proteinExistence type="inferred from homology"/>
<reference evidence="18 19" key="2">
    <citation type="journal article" date="2010" name="Nucleic Acids Res.">
        <title>BeetleBase in 2010: revisions to provide comprehensive genomic information for Tribolium castaneum.</title>
        <authorList>
            <person name="Kim H.S."/>
            <person name="Murphy T."/>
            <person name="Xia J."/>
            <person name="Caragea D."/>
            <person name="Park Y."/>
            <person name="Beeman R.W."/>
            <person name="Lorenzen M.D."/>
            <person name="Butcher S."/>
            <person name="Manak J.R."/>
            <person name="Brown S.J."/>
        </authorList>
    </citation>
    <scope>GENOME REANNOTATION</scope>
    <source>
        <strain evidence="18 19">Georgia GA2</strain>
    </source>
</reference>
<dbReference type="SMART" id="SM00490">
    <property type="entry name" value="HELICc"/>
    <property type="match status" value="1"/>
</dbReference>
<dbReference type="Proteomes" id="UP000007266">
    <property type="component" value="Linkage group 3"/>
</dbReference>
<feature type="compositionally biased region" description="Basic residues" evidence="14">
    <location>
        <begin position="570"/>
        <end position="582"/>
    </location>
</feature>
<evidence type="ECO:0000256" key="12">
    <source>
        <dbReference type="PROSITE-ProRule" id="PRU00552"/>
    </source>
</evidence>
<dbReference type="InterPro" id="IPR000629">
    <property type="entry name" value="RNA-helicase_DEAD-box_CS"/>
</dbReference>
<evidence type="ECO:0000313" key="18">
    <source>
        <dbReference type="EMBL" id="EFA00097.2"/>
    </source>
</evidence>
<feature type="compositionally biased region" description="Basic and acidic residues" evidence="14">
    <location>
        <begin position="504"/>
        <end position="526"/>
    </location>
</feature>
<dbReference type="SMART" id="SM00487">
    <property type="entry name" value="DEXDc"/>
    <property type="match status" value="1"/>
</dbReference>
<feature type="compositionally biased region" description="Basic and acidic residues" evidence="14">
    <location>
        <begin position="77"/>
        <end position="90"/>
    </location>
</feature>
<dbReference type="PANTHER" id="PTHR47959:SF15">
    <property type="entry name" value="RNA HELICASE"/>
    <property type="match status" value="1"/>
</dbReference>
<evidence type="ECO:0000256" key="4">
    <source>
        <dbReference type="ARBA" id="ARBA00022801"/>
    </source>
</evidence>
<dbReference type="PROSITE" id="PS00039">
    <property type="entry name" value="DEAD_ATP_HELICASE"/>
    <property type="match status" value="1"/>
</dbReference>
<dbReference type="Gene3D" id="3.40.50.300">
    <property type="entry name" value="P-loop containing nucleotide triphosphate hydrolases"/>
    <property type="match status" value="2"/>
</dbReference>
<dbReference type="GO" id="GO:0016787">
    <property type="term" value="F:hydrolase activity"/>
    <property type="evidence" value="ECO:0007669"/>
    <property type="project" value="UniProtKB-KW"/>
</dbReference>
<evidence type="ECO:0000256" key="2">
    <source>
        <dbReference type="ARBA" id="ARBA00012552"/>
    </source>
</evidence>
<dbReference type="PANTHER" id="PTHR47959">
    <property type="entry name" value="ATP-DEPENDENT RNA HELICASE RHLE-RELATED"/>
    <property type="match status" value="1"/>
</dbReference>
<evidence type="ECO:0000259" key="15">
    <source>
        <dbReference type="PROSITE" id="PS51192"/>
    </source>
</evidence>
<evidence type="ECO:0000256" key="6">
    <source>
        <dbReference type="ARBA" id="ARBA00022840"/>
    </source>
</evidence>
<dbReference type="AlphaFoldDB" id="D6WHF8"/>
<dbReference type="InterPro" id="IPR050079">
    <property type="entry name" value="DEAD_box_RNA_helicase"/>
</dbReference>
<dbReference type="KEGG" id="tca:664194"/>
<feature type="domain" description="Helicase C-terminal" evidence="16">
    <location>
        <begin position="335"/>
        <end position="496"/>
    </location>
</feature>
<evidence type="ECO:0000256" key="1">
    <source>
        <dbReference type="ARBA" id="ARBA00004604"/>
    </source>
</evidence>
<dbReference type="OMA" id="EMAHSIM"/>
<keyword evidence="8" id="KW-0539">Nucleus</keyword>
<evidence type="ECO:0000256" key="8">
    <source>
        <dbReference type="ARBA" id="ARBA00023242"/>
    </source>
</evidence>
<dbReference type="STRING" id="7070.D6WHF8"/>
<dbReference type="eggNOG" id="KOG0344">
    <property type="taxonomic scope" value="Eukaryota"/>
</dbReference>
<gene>
    <name evidence="18" type="primary">AUGUSTUS-3.0.2_02912</name>
    <name evidence="18" type="ORF">TcasGA2_TC002912</name>
</gene>
<protein>
    <recommendedName>
        <fullName evidence="10">Probable ATP-dependent RNA helicase DDX52</fullName>
        <ecNumber evidence="2">3.6.4.13</ecNumber>
    </recommendedName>
</protein>
<feature type="domain" description="DEAD-box RNA helicase Q" evidence="17">
    <location>
        <begin position="115"/>
        <end position="143"/>
    </location>
</feature>
<dbReference type="PROSITE" id="PS51194">
    <property type="entry name" value="HELICASE_CTER"/>
    <property type="match status" value="1"/>
</dbReference>
<dbReference type="InParanoid" id="D6WHF8"/>
<evidence type="ECO:0000256" key="13">
    <source>
        <dbReference type="RuleBase" id="RU000492"/>
    </source>
</evidence>
<dbReference type="InterPro" id="IPR044764">
    <property type="entry name" value="DDX52/Rok1_DEADc"/>
</dbReference>
<evidence type="ECO:0000256" key="14">
    <source>
        <dbReference type="SAM" id="MobiDB-lite"/>
    </source>
</evidence>
<dbReference type="SUPFAM" id="SSF52540">
    <property type="entry name" value="P-loop containing nucleoside triphosphate hydrolases"/>
    <property type="match status" value="1"/>
</dbReference>
<evidence type="ECO:0000256" key="9">
    <source>
        <dbReference type="ARBA" id="ARBA00024355"/>
    </source>
</evidence>
<feature type="compositionally biased region" description="Basic and acidic residues" evidence="14">
    <location>
        <begin position="32"/>
        <end position="41"/>
    </location>
</feature>
<dbReference type="Pfam" id="PF00271">
    <property type="entry name" value="Helicase_C"/>
    <property type="match status" value="1"/>
</dbReference>
<evidence type="ECO:0000256" key="3">
    <source>
        <dbReference type="ARBA" id="ARBA00022741"/>
    </source>
</evidence>
<feature type="region of interest" description="Disordered" evidence="14">
    <location>
        <begin position="498"/>
        <end position="582"/>
    </location>
</feature>
<dbReference type="GO" id="GO:0010468">
    <property type="term" value="P:regulation of gene expression"/>
    <property type="evidence" value="ECO:0007669"/>
    <property type="project" value="UniProtKB-ARBA"/>
</dbReference>
<dbReference type="GO" id="GO:0030490">
    <property type="term" value="P:maturation of SSU-rRNA"/>
    <property type="evidence" value="ECO:0000318"/>
    <property type="project" value="GO_Central"/>
</dbReference>
<dbReference type="InterPro" id="IPR027417">
    <property type="entry name" value="P-loop_NTPase"/>
</dbReference>
<evidence type="ECO:0000313" key="19">
    <source>
        <dbReference type="Proteomes" id="UP000007266"/>
    </source>
</evidence>
<evidence type="ECO:0000259" key="17">
    <source>
        <dbReference type="PROSITE" id="PS51195"/>
    </source>
</evidence>
<keyword evidence="5 13" id="KW-0347">Helicase</keyword>
<dbReference type="Pfam" id="PF00270">
    <property type="entry name" value="DEAD"/>
    <property type="match status" value="1"/>
</dbReference>
<dbReference type="FunFam" id="3.40.50.300:FF:000759">
    <property type="entry name" value="probable ATP-dependent RNA helicase DDX52"/>
    <property type="match status" value="1"/>
</dbReference>
<feature type="domain" description="Helicase ATP-binding" evidence="15">
    <location>
        <begin position="146"/>
        <end position="324"/>
    </location>
</feature>
<comment type="subcellular location">
    <subcellularLocation>
        <location evidence="1">Nucleus</location>
        <location evidence="1">Nucleolus</location>
    </subcellularLocation>
</comment>
<reference evidence="18 19" key="1">
    <citation type="journal article" date="2008" name="Nature">
        <title>The genome of the model beetle and pest Tribolium castaneum.</title>
        <authorList>
            <consortium name="Tribolium Genome Sequencing Consortium"/>
            <person name="Richards S."/>
            <person name="Gibbs R.A."/>
            <person name="Weinstock G.M."/>
            <person name="Brown S.J."/>
            <person name="Denell R."/>
            <person name="Beeman R.W."/>
            <person name="Gibbs R."/>
            <person name="Beeman R.W."/>
            <person name="Brown S.J."/>
            <person name="Bucher G."/>
            <person name="Friedrich M."/>
            <person name="Grimmelikhuijzen C.J."/>
            <person name="Klingler M."/>
            <person name="Lorenzen M."/>
            <person name="Richards S."/>
            <person name="Roth S."/>
            <person name="Schroder R."/>
            <person name="Tautz D."/>
            <person name="Zdobnov E.M."/>
            <person name="Muzny D."/>
            <person name="Gibbs R.A."/>
            <person name="Weinstock G.M."/>
            <person name="Attaway T."/>
            <person name="Bell S."/>
            <person name="Buhay C.J."/>
            <person name="Chandrabose M.N."/>
            <person name="Chavez D."/>
            <person name="Clerk-Blankenburg K.P."/>
            <person name="Cree A."/>
            <person name="Dao M."/>
            <person name="Davis C."/>
            <person name="Chacko J."/>
            <person name="Dinh H."/>
            <person name="Dugan-Rocha S."/>
            <person name="Fowler G."/>
            <person name="Garner T.T."/>
            <person name="Garnes J."/>
            <person name="Gnirke A."/>
            <person name="Hawes A."/>
            <person name="Hernandez J."/>
            <person name="Hines S."/>
            <person name="Holder M."/>
            <person name="Hume J."/>
            <person name="Jhangiani S.N."/>
            <person name="Joshi V."/>
            <person name="Khan Z.M."/>
            <person name="Jackson L."/>
            <person name="Kovar C."/>
            <person name="Kowis A."/>
            <person name="Lee S."/>
            <person name="Lewis L.R."/>
            <person name="Margolis J."/>
            <person name="Morgan M."/>
            <person name="Nazareth L.V."/>
            <person name="Nguyen N."/>
            <person name="Okwuonu G."/>
            <person name="Parker D."/>
            <person name="Richards S."/>
            <person name="Ruiz S.J."/>
            <person name="Santibanez J."/>
            <person name="Savard J."/>
            <person name="Scherer S.E."/>
            <person name="Schneider B."/>
            <person name="Sodergren E."/>
            <person name="Tautz D."/>
            <person name="Vattahil S."/>
            <person name="Villasana D."/>
            <person name="White C.S."/>
            <person name="Wright R."/>
            <person name="Park Y."/>
            <person name="Beeman R.W."/>
            <person name="Lord J."/>
            <person name="Oppert B."/>
            <person name="Lorenzen M."/>
            <person name="Brown S."/>
            <person name="Wang L."/>
            <person name="Savard J."/>
            <person name="Tautz D."/>
            <person name="Richards S."/>
            <person name="Weinstock G."/>
            <person name="Gibbs R.A."/>
            <person name="Liu Y."/>
            <person name="Worley K."/>
            <person name="Weinstock G."/>
            <person name="Elsik C.G."/>
            <person name="Reese J.T."/>
            <person name="Elhaik E."/>
            <person name="Landan G."/>
            <person name="Graur D."/>
            <person name="Arensburger P."/>
            <person name="Atkinson P."/>
            <person name="Beeman R.W."/>
            <person name="Beidler J."/>
            <person name="Brown S.J."/>
            <person name="Demuth J.P."/>
            <person name="Drury D.W."/>
            <person name="Du Y.Z."/>
            <person name="Fujiwara H."/>
            <person name="Lorenzen M."/>
            <person name="Maselli V."/>
            <person name="Osanai M."/>
            <person name="Park Y."/>
            <person name="Robertson H.M."/>
            <person name="Tu Z."/>
            <person name="Wang J.J."/>
            <person name="Wang S."/>
            <person name="Richards S."/>
            <person name="Song H."/>
            <person name="Zhang L."/>
            <person name="Sodergren E."/>
            <person name="Werner D."/>
            <person name="Stanke M."/>
            <person name="Morgenstern B."/>
            <person name="Solovyev V."/>
            <person name="Kosarev P."/>
            <person name="Brown G."/>
            <person name="Chen H.C."/>
            <person name="Ermolaeva O."/>
            <person name="Hlavina W."/>
            <person name="Kapustin Y."/>
            <person name="Kiryutin B."/>
            <person name="Kitts P."/>
            <person name="Maglott D."/>
            <person name="Pruitt K."/>
            <person name="Sapojnikov V."/>
            <person name="Souvorov A."/>
            <person name="Mackey A.J."/>
            <person name="Waterhouse R.M."/>
            <person name="Wyder S."/>
            <person name="Zdobnov E.M."/>
            <person name="Zdobnov E.M."/>
            <person name="Wyder S."/>
            <person name="Kriventseva E.V."/>
            <person name="Kadowaki T."/>
            <person name="Bork P."/>
            <person name="Aranda M."/>
            <person name="Bao R."/>
            <person name="Beermann A."/>
            <person name="Berns N."/>
            <person name="Bolognesi R."/>
            <person name="Bonneton F."/>
            <person name="Bopp D."/>
            <person name="Brown S.J."/>
            <person name="Bucher G."/>
            <person name="Butts T."/>
            <person name="Chaumot A."/>
            <person name="Denell R.E."/>
            <person name="Ferrier D.E."/>
            <person name="Friedrich M."/>
            <person name="Gordon C.M."/>
            <person name="Jindra M."/>
            <person name="Klingler M."/>
            <person name="Lan Q."/>
            <person name="Lattorff H.M."/>
            <person name="Laudet V."/>
            <person name="von Levetsow C."/>
            <person name="Liu Z."/>
            <person name="Lutz R."/>
            <person name="Lynch J.A."/>
            <person name="da Fonseca R.N."/>
            <person name="Posnien N."/>
            <person name="Reuter R."/>
            <person name="Roth S."/>
            <person name="Savard J."/>
            <person name="Schinko J.B."/>
            <person name="Schmitt C."/>
            <person name="Schoppmeier M."/>
            <person name="Schroder R."/>
            <person name="Shippy T.D."/>
            <person name="Simonnet F."/>
            <person name="Marques-Souza H."/>
            <person name="Tautz D."/>
            <person name="Tomoyasu Y."/>
            <person name="Trauner J."/>
            <person name="Van der Zee M."/>
            <person name="Vervoort M."/>
            <person name="Wittkopp N."/>
            <person name="Wimmer E.A."/>
            <person name="Yang X."/>
            <person name="Jones A.K."/>
            <person name="Sattelle D.B."/>
            <person name="Ebert P.R."/>
            <person name="Nelson D."/>
            <person name="Scott J.G."/>
            <person name="Beeman R.W."/>
            <person name="Muthukrishnan S."/>
            <person name="Kramer K.J."/>
            <person name="Arakane Y."/>
            <person name="Beeman R.W."/>
            <person name="Zhu Q."/>
            <person name="Hogenkamp D."/>
            <person name="Dixit R."/>
            <person name="Oppert B."/>
            <person name="Jiang H."/>
            <person name="Zou Z."/>
            <person name="Marshall J."/>
            <person name="Elpidina E."/>
            <person name="Vinokurov K."/>
            <person name="Oppert C."/>
            <person name="Zou Z."/>
            <person name="Evans J."/>
            <person name="Lu Z."/>
            <person name="Zhao P."/>
            <person name="Sumathipala N."/>
            <person name="Altincicek B."/>
            <person name="Vilcinskas A."/>
            <person name="Williams M."/>
            <person name="Hultmark D."/>
            <person name="Hetru C."/>
            <person name="Jiang H."/>
            <person name="Grimmelikhuijzen C.J."/>
            <person name="Hauser F."/>
            <person name="Cazzamali G."/>
            <person name="Williamson M."/>
            <person name="Park Y."/>
            <person name="Li B."/>
            <person name="Tanaka Y."/>
            <person name="Predel R."/>
            <person name="Neupert S."/>
            <person name="Schachtner J."/>
            <person name="Verleyen P."/>
            <person name="Raible F."/>
            <person name="Bork P."/>
            <person name="Friedrich M."/>
            <person name="Walden K.K."/>
            <person name="Robertson H.M."/>
            <person name="Angeli S."/>
            <person name="Foret S."/>
            <person name="Bucher G."/>
            <person name="Schuetz S."/>
            <person name="Maleszka R."/>
            <person name="Wimmer E.A."/>
            <person name="Beeman R.W."/>
            <person name="Lorenzen M."/>
            <person name="Tomoyasu Y."/>
            <person name="Miller S.C."/>
            <person name="Grossmann D."/>
            <person name="Bucher G."/>
        </authorList>
    </citation>
    <scope>NUCLEOTIDE SEQUENCE [LARGE SCALE GENOMIC DNA]</scope>
    <source>
        <strain evidence="18 19">Georgia GA2</strain>
    </source>
</reference>
<dbReference type="OrthoDB" id="360161at2759"/>
<feature type="short sequence motif" description="Q motif" evidence="12">
    <location>
        <begin position="115"/>
        <end position="143"/>
    </location>
</feature>
<accession>D6WHF8</accession>
<dbReference type="GO" id="GO:0003723">
    <property type="term" value="F:RNA binding"/>
    <property type="evidence" value="ECO:0007669"/>
    <property type="project" value="UniProtKB-KW"/>
</dbReference>
<dbReference type="GO" id="GO:0005730">
    <property type="term" value="C:nucleolus"/>
    <property type="evidence" value="ECO:0007669"/>
    <property type="project" value="UniProtKB-SubCell"/>
</dbReference>
<keyword evidence="7" id="KW-0694">RNA-binding</keyword>
<dbReference type="InterPro" id="IPR001650">
    <property type="entry name" value="Helicase_C-like"/>
</dbReference>
<dbReference type="PROSITE" id="PS51192">
    <property type="entry name" value="HELICASE_ATP_BIND_1"/>
    <property type="match status" value="1"/>
</dbReference>
<dbReference type="InterPro" id="IPR014001">
    <property type="entry name" value="Helicase_ATP-bd"/>
</dbReference>
<feature type="region of interest" description="Disordered" evidence="14">
    <location>
        <begin position="27"/>
        <end position="90"/>
    </location>
</feature>
<evidence type="ECO:0000256" key="10">
    <source>
        <dbReference type="ARBA" id="ARBA00044533"/>
    </source>
</evidence>
<keyword evidence="6 13" id="KW-0067">ATP-binding</keyword>
<dbReference type="InterPro" id="IPR011545">
    <property type="entry name" value="DEAD/DEAH_box_helicase_dom"/>
</dbReference>
<keyword evidence="19" id="KW-1185">Reference proteome</keyword>
<feature type="compositionally biased region" description="Low complexity" evidence="14">
    <location>
        <begin position="58"/>
        <end position="68"/>
    </location>
</feature>
<evidence type="ECO:0000256" key="5">
    <source>
        <dbReference type="ARBA" id="ARBA00022806"/>
    </source>
</evidence>
<comment type="similarity">
    <text evidence="9">Belongs to the DEAD box helicase family. DDX52/ROK1 subfamily.</text>
</comment>
<dbReference type="CDD" id="cd17957">
    <property type="entry name" value="DEADc_DDX52"/>
    <property type="match status" value="1"/>
</dbReference>
<dbReference type="EMBL" id="KQ971321">
    <property type="protein sequence ID" value="EFA00097.2"/>
    <property type="molecule type" value="Genomic_DNA"/>
</dbReference>
<dbReference type="GO" id="GO:0005524">
    <property type="term" value="F:ATP binding"/>
    <property type="evidence" value="ECO:0007669"/>
    <property type="project" value="UniProtKB-KW"/>
</dbReference>
<dbReference type="GO" id="GO:0003724">
    <property type="term" value="F:RNA helicase activity"/>
    <property type="evidence" value="ECO:0007669"/>
    <property type="project" value="UniProtKB-EC"/>
</dbReference>